<evidence type="ECO:0000256" key="1">
    <source>
        <dbReference type="SAM" id="MobiDB-lite"/>
    </source>
</evidence>
<keyword evidence="3" id="KW-1185">Reference proteome</keyword>
<evidence type="ECO:0000313" key="2">
    <source>
        <dbReference type="EMBL" id="CBY12504.1"/>
    </source>
</evidence>
<dbReference type="AlphaFoldDB" id="E4XRV6"/>
<feature type="region of interest" description="Disordered" evidence="1">
    <location>
        <begin position="57"/>
        <end position="147"/>
    </location>
</feature>
<protein>
    <submittedName>
        <fullName evidence="2">Uncharacterized protein</fullName>
    </submittedName>
</protein>
<proteinExistence type="predicted"/>
<dbReference type="EMBL" id="FN653125">
    <property type="protein sequence ID" value="CBY12504.1"/>
    <property type="molecule type" value="Genomic_DNA"/>
</dbReference>
<accession>E4XRV6</accession>
<dbReference type="InParanoid" id="E4XRV6"/>
<organism evidence="2">
    <name type="scientific">Oikopleura dioica</name>
    <name type="common">Tunicate</name>
    <dbReference type="NCBI Taxonomy" id="34765"/>
    <lineage>
        <taxon>Eukaryota</taxon>
        <taxon>Metazoa</taxon>
        <taxon>Chordata</taxon>
        <taxon>Tunicata</taxon>
        <taxon>Appendicularia</taxon>
        <taxon>Copelata</taxon>
        <taxon>Oikopleuridae</taxon>
        <taxon>Oikopleura</taxon>
    </lineage>
</organism>
<gene>
    <name evidence="2" type="ORF">GSOID_T00001898001</name>
</gene>
<feature type="region of interest" description="Disordered" evidence="1">
    <location>
        <begin position="1"/>
        <end position="36"/>
    </location>
</feature>
<feature type="compositionally biased region" description="Polar residues" evidence="1">
    <location>
        <begin position="1"/>
        <end position="10"/>
    </location>
</feature>
<feature type="compositionally biased region" description="Polar residues" evidence="1">
    <location>
        <begin position="59"/>
        <end position="71"/>
    </location>
</feature>
<evidence type="ECO:0000313" key="3">
    <source>
        <dbReference type="Proteomes" id="UP000001307"/>
    </source>
</evidence>
<reference evidence="2" key="1">
    <citation type="journal article" date="2010" name="Science">
        <title>Plasticity of animal genome architecture unmasked by rapid evolution of a pelagic tunicate.</title>
        <authorList>
            <person name="Denoeud F."/>
            <person name="Henriet S."/>
            <person name="Mungpakdee S."/>
            <person name="Aury J.M."/>
            <person name="Da Silva C."/>
            <person name="Brinkmann H."/>
            <person name="Mikhaleva J."/>
            <person name="Olsen L.C."/>
            <person name="Jubin C."/>
            <person name="Canestro C."/>
            <person name="Bouquet J.M."/>
            <person name="Danks G."/>
            <person name="Poulain J."/>
            <person name="Campsteijn C."/>
            <person name="Adamski M."/>
            <person name="Cross I."/>
            <person name="Yadetie F."/>
            <person name="Muffato M."/>
            <person name="Louis A."/>
            <person name="Butcher S."/>
            <person name="Tsagkogeorga G."/>
            <person name="Konrad A."/>
            <person name="Singh S."/>
            <person name="Jensen M.F."/>
            <person name="Cong E.H."/>
            <person name="Eikeseth-Otteraa H."/>
            <person name="Noel B."/>
            <person name="Anthouard V."/>
            <person name="Porcel B.M."/>
            <person name="Kachouri-Lafond R."/>
            <person name="Nishino A."/>
            <person name="Ugolini M."/>
            <person name="Chourrout P."/>
            <person name="Nishida H."/>
            <person name="Aasland R."/>
            <person name="Huzurbazar S."/>
            <person name="Westhof E."/>
            <person name="Delsuc F."/>
            <person name="Lehrach H."/>
            <person name="Reinhardt R."/>
            <person name="Weissenbach J."/>
            <person name="Roy S.W."/>
            <person name="Artiguenave F."/>
            <person name="Postlethwait J.H."/>
            <person name="Manak J.R."/>
            <person name="Thompson E.M."/>
            <person name="Jaillon O."/>
            <person name="Du Pasquier L."/>
            <person name="Boudinot P."/>
            <person name="Liberles D.A."/>
            <person name="Volff J.N."/>
            <person name="Philippe H."/>
            <person name="Lenhard B."/>
            <person name="Roest Crollius H."/>
            <person name="Wincker P."/>
            <person name="Chourrout D."/>
        </authorList>
    </citation>
    <scope>NUCLEOTIDE SEQUENCE [LARGE SCALE GENOMIC DNA]</scope>
</reference>
<sequence>MSAEQIQQVLQGAHTPQGVAGATPAQRMESPATSQALFDCQVDDMEVQELSQLRGLGSASISEKSQSTNYSPLPMNLLSDSPLRDSGSPPPSVSPAPSLLQDGGTQDMLDYFGQERDDEEKEINDILSNYDPETRPEPSSFRGMEENSLPVRVQNLVLKQQF</sequence>
<name>E4XRV6_OIKDI</name>
<dbReference type="Proteomes" id="UP000001307">
    <property type="component" value="Unassembled WGS sequence"/>
</dbReference>